<comment type="caution">
    <text evidence="1">The sequence shown here is derived from an EMBL/GenBank/DDBJ whole genome shotgun (WGS) entry which is preliminary data.</text>
</comment>
<evidence type="ECO:0000313" key="1">
    <source>
        <dbReference type="EMBL" id="PMB66924.1"/>
    </source>
</evidence>
<dbReference type="AlphaFoldDB" id="A0A2N6NI60"/>
<reference evidence="1 2" key="1">
    <citation type="journal article" date="2016" name="Appl. Microbiol. Biotechnol.">
        <title>Characterization of T-DNA insertion mutants with decreased virulence in the entomopathogenic fungus Beauveria bassiana JEF-007.</title>
        <authorList>
            <person name="Kim S."/>
            <person name="Lee S.J."/>
            <person name="Nai Y.S."/>
            <person name="Yu J.S."/>
            <person name="Lee M.R."/>
            <person name="Yang Y.T."/>
            <person name="Kim J.S."/>
        </authorList>
    </citation>
    <scope>NUCLEOTIDE SEQUENCE [LARGE SCALE GENOMIC DNA]</scope>
    <source>
        <strain evidence="1 2">JEF-007</strain>
    </source>
</reference>
<dbReference type="EMBL" id="MRVG01000007">
    <property type="protein sequence ID" value="PMB66924.1"/>
    <property type="molecule type" value="Genomic_DNA"/>
</dbReference>
<proteinExistence type="predicted"/>
<accession>A0A2N6NI60</accession>
<evidence type="ECO:0000313" key="2">
    <source>
        <dbReference type="Proteomes" id="UP000235728"/>
    </source>
</evidence>
<dbReference type="Proteomes" id="UP000235728">
    <property type="component" value="Unassembled WGS sequence"/>
</dbReference>
<gene>
    <name evidence="1" type="ORF">BM221_006582</name>
</gene>
<name>A0A2N6NI60_BEABA</name>
<protein>
    <submittedName>
        <fullName evidence="1">Uncharacterized protein</fullName>
    </submittedName>
</protein>
<organism evidence="1 2">
    <name type="scientific">Beauveria bassiana</name>
    <name type="common">White muscardine disease fungus</name>
    <name type="synonym">Tritirachium shiotae</name>
    <dbReference type="NCBI Taxonomy" id="176275"/>
    <lineage>
        <taxon>Eukaryota</taxon>
        <taxon>Fungi</taxon>
        <taxon>Dikarya</taxon>
        <taxon>Ascomycota</taxon>
        <taxon>Pezizomycotina</taxon>
        <taxon>Sordariomycetes</taxon>
        <taxon>Hypocreomycetidae</taxon>
        <taxon>Hypocreales</taxon>
        <taxon>Cordycipitaceae</taxon>
        <taxon>Beauveria</taxon>
    </lineage>
</organism>
<sequence>MDFAGAGTSFVPANEACETNPELSLLPREGPRRYPHPFNVIKSARRDDTGAIDLSKSLVTMMMLAGQFLYK</sequence>